<dbReference type="GO" id="GO:0005886">
    <property type="term" value="C:plasma membrane"/>
    <property type="evidence" value="ECO:0007669"/>
    <property type="project" value="TreeGrafter"/>
</dbReference>
<dbReference type="PANTHER" id="PTHR43185:SF1">
    <property type="entry name" value="FE(2+) TRANSPORTER FEOB"/>
    <property type="match status" value="1"/>
</dbReference>
<dbReference type="CDD" id="cd01879">
    <property type="entry name" value="FeoB"/>
    <property type="match status" value="1"/>
</dbReference>
<evidence type="ECO:0000313" key="5">
    <source>
        <dbReference type="Proteomes" id="UP000075737"/>
    </source>
</evidence>
<keyword evidence="1" id="KW-0547">Nucleotide-binding</keyword>
<dbReference type="NCBIfam" id="TIGR00231">
    <property type="entry name" value="small_GTP"/>
    <property type="match status" value="1"/>
</dbReference>
<accession>A0A162MY40</accession>
<dbReference type="InterPro" id="IPR050860">
    <property type="entry name" value="FeoB_GTPase"/>
</dbReference>
<evidence type="ECO:0000259" key="3">
    <source>
        <dbReference type="PROSITE" id="PS51711"/>
    </source>
</evidence>
<keyword evidence="5" id="KW-1185">Reference proteome</keyword>
<keyword evidence="2" id="KW-0342">GTP-binding</keyword>
<evidence type="ECO:0000256" key="1">
    <source>
        <dbReference type="ARBA" id="ARBA00022741"/>
    </source>
</evidence>
<dbReference type="Pfam" id="PF02421">
    <property type="entry name" value="FeoB_N"/>
    <property type="match status" value="1"/>
</dbReference>
<reference evidence="4 5" key="1">
    <citation type="submission" date="2015-12" db="EMBL/GenBank/DDBJ databases">
        <title>Draft genome of Thermovenabulum gondwanense isolated from a red thermophilic microbial mat colonisisng an outflow channel of a bore well.</title>
        <authorList>
            <person name="Patel B.K."/>
        </authorList>
    </citation>
    <scope>NUCLEOTIDE SEQUENCE [LARGE SCALE GENOMIC DNA]</scope>
    <source>
        <strain evidence="4 5">R270</strain>
    </source>
</reference>
<dbReference type="InterPro" id="IPR030389">
    <property type="entry name" value="G_FEOB_dom"/>
</dbReference>
<comment type="caution">
    <text evidence="4">The sequence shown here is derived from an EMBL/GenBank/DDBJ whole genome shotgun (WGS) entry which is preliminary data.</text>
</comment>
<dbReference type="PANTHER" id="PTHR43185">
    <property type="entry name" value="FERROUS IRON TRANSPORT PROTEIN B"/>
    <property type="match status" value="1"/>
</dbReference>
<dbReference type="GO" id="GO:0015093">
    <property type="term" value="F:ferrous iron transmembrane transporter activity"/>
    <property type="evidence" value="ECO:0007669"/>
    <property type="project" value="TreeGrafter"/>
</dbReference>
<dbReference type="InterPro" id="IPR005225">
    <property type="entry name" value="Small_GTP-bd"/>
</dbReference>
<feature type="domain" description="FeoB-type G" evidence="3">
    <location>
        <begin position="71"/>
        <end position="233"/>
    </location>
</feature>
<dbReference type="STRING" id="520767.ATZ99_04090"/>
<dbReference type="PATRIC" id="fig|520767.4.peg.415"/>
<gene>
    <name evidence="4" type="primary">feoB_2</name>
    <name evidence="4" type="ORF">ATZ99_04090</name>
</gene>
<dbReference type="Gene3D" id="3.40.50.300">
    <property type="entry name" value="P-loop containing nucleotide triphosphate hydrolases"/>
    <property type="match status" value="1"/>
</dbReference>
<dbReference type="AlphaFoldDB" id="A0A162MY40"/>
<dbReference type="PROSITE" id="PS51711">
    <property type="entry name" value="G_FEOB"/>
    <property type="match status" value="1"/>
</dbReference>
<organism evidence="4 5">
    <name type="scientific">Thermovenabulum gondwanense</name>
    <dbReference type="NCBI Taxonomy" id="520767"/>
    <lineage>
        <taxon>Bacteria</taxon>
        <taxon>Bacillati</taxon>
        <taxon>Bacillota</taxon>
        <taxon>Clostridia</taxon>
        <taxon>Thermosediminibacterales</taxon>
        <taxon>Thermosediminibacteraceae</taxon>
        <taxon>Thermovenabulum</taxon>
    </lineage>
</organism>
<dbReference type="InterPro" id="IPR027417">
    <property type="entry name" value="P-loop_NTPase"/>
</dbReference>
<dbReference type="SUPFAM" id="SSF52540">
    <property type="entry name" value="P-loop containing nucleoside triphosphate hydrolases"/>
    <property type="match status" value="1"/>
</dbReference>
<dbReference type="InterPro" id="IPR006073">
    <property type="entry name" value="GTP-bd"/>
</dbReference>
<dbReference type="PRINTS" id="PR00326">
    <property type="entry name" value="GTP1OBG"/>
</dbReference>
<sequence length="236" mass="26596">MRNIFIYAGTENGKKDKDIMNFFYQVNDNYYQLKGVYKMSCCHSGKNKKNIFGFIKGNKNTRNIDNSLKLHKKLVLVGNPNVGKSVIFNCLTGTYATVSNYPGTTVEIFKGACRINNVSFEVIDTPGMYSMIPITEEERVTRTLLLHEKADLVVHVVDAKNLQRMLPLTLQLIETGLPVMLVVNMMDEAEKLGIKIDIDKLSEILKIPVVGTAAALNRGIDILKRRVYEYVRKSAA</sequence>
<name>A0A162MY40_9FIRM</name>
<proteinExistence type="predicted"/>
<dbReference type="EMBL" id="LOHZ01000019">
    <property type="protein sequence ID" value="KYO68098.1"/>
    <property type="molecule type" value="Genomic_DNA"/>
</dbReference>
<protein>
    <submittedName>
        <fullName evidence="4">Ferrous iron transport protein B</fullName>
    </submittedName>
</protein>
<evidence type="ECO:0000256" key="2">
    <source>
        <dbReference type="ARBA" id="ARBA00023134"/>
    </source>
</evidence>
<dbReference type="GO" id="GO:0005525">
    <property type="term" value="F:GTP binding"/>
    <property type="evidence" value="ECO:0007669"/>
    <property type="project" value="UniProtKB-KW"/>
</dbReference>
<dbReference type="Proteomes" id="UP000075737">
    <property type="component" value="Unassembled WGS sequence"/>
</dbReference>
<evidence type="ECO:0000313" key="4">
    <source>
        <dbReference type="EMBL" id="KYO68098.1"/>
    </source>
</evidence>